<evidence type="ECO:0000256" key="2">
    <source>
        <dbReference type="ARBA" id="ARBA00022679"/>
    </source>
</evidence>
<dbReference type="SUPFAM" id="SSF53613">
    <property type="entry name" value="Ribokinase-like"/>
    <property type="match status" value="1"/>
</dbReference>
<accession>A0ABW4YIG1</accession>
<dbReference type="RefSeq" id="WP_377770797.1">
    <property type="nucleotide sequence ID" value="NZ_JBHUHO010000020.1"/>
</dbReference>
<dbReference type="Gene3D" id="3.40.1190.20">
    <property type="match status" value="1"/>
</dbReference>
<keyword evidence="3 5" id="KW-0418">Kinase</keyword>
<name>A0ABW4YIG1_9BACL</name>
<dbReference type="Pfam" id="PF00294">
    <property type="entry name" value="PfkB"/>
    <property type="match status" value="1"/>
</dbReference>
<feature type="domain" description="Carbohydrate kinase PfkB" evidence="4">
    <location>
        <begin position="6"/>
        <end position="319"/>
    </location>
</feature>
<proteinExistence type="inferred from homology"/>
<dbReference type="CDD" id="cd01166">
    <property type="entry name" value="KdgK"/>
    <property type="match status" value="1"/>
</dbReference>
<keyword evidence="2" id="KW-0808">Transferase</keyword>
<organism evidence="5 6">
    <name type="scientific">Paenibacillus yanchengensis</name>
    <dbReference type="NCBI Taxonomy" id="2035833"/>
    <lineage>
        <taxon>Bacteria</taxon>
        <taxon>Bacillati</taxon>
        <taxon>Bacillota</taxon>
        <taxon>Bacilli</taxon>
        <taxon>Bacillales</taxon>
        <taxon>Paenibacillaceae</taxon>
        <taxon>Paenibacillus</taxon>
    </lineage>
</organism>
<evidence type="ECO:0000313" key="6">
    <source>
        <dbReference type="Proteomes" id="UP001597362"/>
    </source>
</evidence>
<dbReference type="InterPro" id="IPR052700">
    <property type="entry name" value="Carb_kinase_PfkB-like"/>
</dbReference>
<dbReference type="PANTHER" id="PTHR43320">
    <property type="entry name" value="SUGAR KINASE"/>
    <property type="match status" value="1"/>
</dbReference>
<evidence type="ECO:0000256" key="3">
    <source>
        <dbReference type="ARBA" id="ARBA00022777"/>
    </source>
</evidence>
<evidence type="ECO:0000313" key="5">
    <source>
        <dbReference type="EMBL" id="MFD2115540.1"/>
    </source>
</evidence>
<comment type="similarity">
    <text evidence="1">Belongs to the carbohydrate kinase PfkB family.</text>
</comment>
<dbReference type="InterPro" id="IPR029056">
    <property type="entry name" value="Ribokinase-like"/>
</dbReference>
<protein>
    <submittedName>
        <fullName evidence="5">Sugar kinase</fullName>
    </submittedName>
</protein>
<keyword evidence="6" id="KW-1185">Reference proteome</keyword>
<dbReference type="EMBL" id="JBHUHO010000020">
    <property type="protein sequence ID" value="MFD2115540.1"/>
    <property type="molecule type" value="Genomic_DNA"/>
</dbReference>
<dbReference type="PANTHER" id="PTHR43320:SF2">
    <property type="entry name" value="2-DEHYDRO-3-DEOXYGLUCONOKINASE_2-DEHYDRO-3-DEOXYGALACTONOKINASE"/>
    <property type="match status" value="1"/>
</dbReference>
<sequence>MNANYRVAAFGEVMMRLEVPGHALLVQANSLALSFSGTGVNVTAALTNYGHEGYLVTTLPNNPLGDAAASALKKLGLSLKLSNRAGQYIGSYFLENGFGVRPSRVTYTNRQESSFNTASTDHYDFAAIAEQIDVISFCGITLAMNDLVRSQMFLLAEEMRKRGKLIVFDCNYRPSLWGKDGYEQAKGHYEKMLQLADIVMMNEKDALLLLGFTTEQVDRKEQLLDVIPQVAKRYQIPIIAGTQRTIYGDNKHELAAYMYKEAQFSFYSTEPFAVYDRIGAGDAFTSGIIHGELTKMSQQETIAFAAAAGMLAHTTAGDTPLASIAEVEQALVLTVSDVQR</sequence>
<dbReference type="Proteomes" id="UP001597362">
    <property type="component" value="Unassembled WGS sequence"/>
</dbReference>
<comment type="caution">
    <text evidence="5">The sequence shown here is derived from an EMBL/GenBank/DDBJ whole genome shotgun (WGS) entry which is preliminary data.</text>
</comment>
<reference evidence="6" key="1">
    <citation type="journal article" date="2019" name="Int. J. Syst. Evol. Microbiol.">
        <title>The Global Catalogue of Microorganisms (GCM) 10K type strain sequencing project: providing services to taxonomists for standard genome sequencing and annotation.</title>
        <authorList>
            <consortium name="The Broad Institute Genomics Platform"/>
            <consortium name="The Broad Institute Genome Sequencing Center for Infectious Disease"/>
            <person name="Wu L."/>
            <person name="Ma J."/>
        </authorList>
    </citation>
    <scope>NUCLEOTIDE SEQUENCE [LARGE SCALE GENOMIC DNA]</scope>
    <source>
        <strain evidence="6">GH52</strain>
    </source>
</reference>
<evidence type="ECO:0000259" key="4">
    <source>
        <dbReference type="Pfam" id="PF00294"/>
    </source>
</evidence>
<dbReference type="InterPro" id="IPR011611">
    <property type="entry name" value="PfkB_dom"/>
</dbReference>
<evidence type="ECO:0000256" key="1">
    <source>
        <dbReference type="ARBA" id="ARBA00010688"/>
    </source>
</evidence>
<gene>
    <name evidence="5" type="ORF">ACFSJH_07325</name>
</gene>
<dbReference type="GO" id="GO:0016301">
    <property type="term" value="F:kinase activity"/>
    <property type="evidence" value="ECO:0007669"/>
    <property type="project" value="UniProtKB-KW"/>
</dbReference>